<dbReference type="RefSeq" id="WP_163197896.1">
    <property type="nucleotide sequence ID" value="NZ_WHZV01000012.1"/>
</dbReference>
<name>A0A6L9SU40_9BIFI</name>
<organism evidence="1 2">
    <name type="scientific">Bifidobacterium platyrrhinorum</name>
    <dbReference type="NCBI Taxonomy" id="2661628"/>
    <lineage>
        <taxon>Bacteria</taxon>
        <taxon>Bacillati</taxon>
        <taxon>Actinomycetota</taxon>
        <taxon>Actinomycetes</taxon>
        <taxon>Bifidobacteriales</taxon>
        <taxon>Bifidobacteriaceae</taxon>
        <taxon>Bifidobacterium</taxon>
    </lineage>
</organism>
<comment type="caution">
    <text evidence="1">The sequence shown here is derived from an EMBL/GenBank/DDBJ whole genome shotgun (WGS) entry which is preliminary data.</text>
</comment>
<proteinExistence type="predicted"/>
<dbReference type="EMBL" id="WHZV01000012">
    <property type="protein sequence ID" value="NEG56136.1"/>
    <property type="molecule type" value="Genomic_DNA"/>
</dbReference>
<accession>A0A6L9SU40</accession>
<reference evidence="1 2" key="1">
    <citation type="submission" date="2019-10" db="EMBL/GenBank/DDBJ databases">
        <title>Bifidobacterium from non-human primates.</title>
        <authorList>
            <person name="Modesto M."/>
        </authorList>
    </citation>
    <scope>NUCLEOTIDE SEQUENCE [LARGE SCALE GENOMIC DNA]</scope>
    <source>
        <strain evidence="1 2">SMA15</strain>
    </source>
</reference>
<sequence length="173" mass="18349">MDETAPAMPDIITDPATFDADGLFWLHAAQAAIRRYCGWHIAPNIELTGAINSRGGTVLRLPARHVTTIDELTGRDGKPIAHAYDPATGLIECMSGTFPTGVAAVHYRIHAGWPLDDVPDVQGVLVNAAKRAATAAAGVIQSQSVNGSTVTYNVTLMADEMAKLNPYRLGAMP</sequence>
<evidence type="ECO:0000313" key="2">
    <source>
        <dbReference type="Proteomes" id="UP000483293"/>
    </source>
</evidence>
<keyword evidence="2" id="KW-1185">Reference proteome</keyword>
<dbReference type="AlphaFoldDB" id="A0A6L9SU40"/>
<protein>
    <submittedName>
        <fullName evidence="1">Uncharacterized protein</fullName>
    </submittedName>
</protein>
<gene>
    <name evidence="1" type="ORF">GFD21_10300</name>
</gene>
<dbReference type="Proteomes" id="UP000483293">
    <property type="component" value="Unassembled WGS sequence"/>
</dbReference>
<evidence type="ECO:0000313" key="1">
    <source>
        <dbReference type="EMBL" id="NEG56136.1"/>
    </source>
</evidence>